<keyword evidence="15" id="KW-1185">Reference proteome</keyword>
<reference evidence="15" key="1">
    <citation type="journal article" date="2011" name="Genome Res.">
        <title>Phylogeny-wide analysis of social amoeba genomes highlights ancient origins for complex intercellular communication.</title>
        <authorList>
            <person name="Heidel A.J."/>
            <person name="Lawal H.M."/>
            <person name="Felder M."/>
            <person name="Schilde C."/>
            <person name="Helps N.R."/>
            <person name="Tunggal B."/>
            <person name="Rivero F."/>
            <person name="John U."/>
            <person name="Schleicher M."/>
            <person name="Eichinger L."/>
            <person name="Platzer M."/>
            <person name="Noegel A.A."/>
            <person name="Schaap P."/>
            <person name="Gloeckner G."/>
        </authorList>
    </citation>
    <scope>NUCLEOTIDE SEQUENCE [LARGE SCALE GENOMIC DNA]</scope>
    <source>
        <strain evidence="15">SH3</strain>
    </source>
</reference>
<keyword evidence="3" id="KW-0378">Hydrolase</keyword>
<dbReference type="Pfam" id="PF00271">
    <property type="entry name" value="Helicase_C"/>
    <property type="match status" value="1"/>
</dbReference>
<evidence type="ECO:0000256" key="3">
    <source>
        <dbReference type="ARBA" id="ARBA00022801"/>
    </source>
</evidence>
<dbReference type="PROSITE" id="PS51194">
    <property type="entry name" value="HELICASE_CTER"/>
    <property type="match status" value="1"/>
</dbReference>
<evidence type="ECO:0000256" key="5">
    <source>
        <dbReference type="ARBA" id="ARBA00022840"/>
    </source>
</evidence>
<comment type="catalytic activity">
    <reaction evidence="7">
        <text>ATP + H2O = ADP + phosphate + H(+)</text>
        <dbReference type="Rhea" id="RHEA:13065"/>
        <dbReference type="ChEBI" id="CHEBI:15377"/>
        <dbReference type="ChEBI" id="CHEBI:15378"/>
        <dbReference type="ChEBI" id="CHEBI:30616"/>
        <dbReference type="ChEBI" id="CHEBI:43474"/>
        <dbReference type="ChEBI" id="CHEBI:456216"/>
        <dbReference type="EC" id="3.6.4.13"/>
    </reaction>
</comment>
<feature type="compositionally biased region" description="Low complexity" evidence="9">
    <location>
        <begin position="282"/>
        <end position="296"/>
    </location>
</feature>
<dbReference type="SUPFAM" id="SSF52540">
    <property type="entry name" value="P-loop containing nucleoside triphosphate hydrolases"/>
    <property type="match status" value="1"/>
</dbReference>
<evidence type="ECO:0000256" key="7">
    <source>
        <dbReference type="ARBA" id="ARBA00047984"/>
    </source>
</evidence>
<feature type="compositionally biased region" description="Gly residues" evidence="9">
    <location>
        <begin position="803"/>
        <end position="819"/>
    </location>
</feature>
<dbReference type="CDD" id="cd17967">
    <property type="entry name" value="DEADc_DDX3_DDX4"/>
    <property type="match status" value="1"/>
</dbReference>
<dbReference type="KEGG" id="dfa:DFA_09898"/>
<dbReference type="AlphaFoldDB" id="F4Q8Q6"/>
<evidence type="ECO:0000256" key="8">
    <source>
        <dbReference type="PROSITE-ProRule" id="PRU00552"/>
    </source>
</evidence>
<feature type="compositionally biased region" description="Basic and acidic residues" evidence="9">
    <location>
        <begin position="174"/>
        <end position="190"/>
    </location>
</feature>
<dbReference type="FunFam" id="3.40.50.300:FF:000397">
    <property type="entry name" value="Probable ATP-dependent RNA helicase DDX4"/>
    <property type="match status" value="1"/>
</dbReference>
<evidence type="ECO:0000256" key="10">
    <source>
        <dbReference type="SAM" id="Phobius"/>
    </source>
</evidence>
<organism evidence="14 15">
    <name type="scientific">Cavenderia fasciculata</name>
    <name type="common">Slime mold</name>
    <name type="synonym">Dictyostelium fasciculatum</name>
    <dbReference type="NCBI Taxonomy" id="261658"/>
    <lineage>
        <taxon>Eukaryota</taxon>
        <taxon>Amoebozoa</taxon>
        <taxon>Evosea</taxon>
        <taxon>Eumycetozoa</taxon>
        <taxon>Dictyostelia</taxon>
        <taxon>Acytosteliales</taxon>
        <taxon>Cavenderiaceae</taxon>
        <taxon>Cavenderia</taxon>
    </lineage>
</organism>
<keyword evidence="10" id="KW-0472">Membrane</keyword>
<protein>
    <recommendedName>
        <fullName evidence="1">RNA helicase</fullName>
        <ecNumber evidence="1">3.6.4.13</ecNumber>
    </recommendedName>
</protein>
<evidence type="ECO:0000256" key="4">
    <source>
        <dbReference type="ARBA" id="ARBA00022806"/>
    </source>
</evidence>
<dbReference type="InterPro" id="IPR000629">
    <property type="entry name" value="RNA-helicase_DEAD-box_CS"/>
</dbReference>
<evidence type="ECO:0000259" key="12">
    <source>
        <dbReference type="PROSITE" id="PS51194"/>
    </source>
</evidence>
<evidence type="ECO:0000256" key="2">
    <source>
        <dbReference type="ARBA" id="ARBA00022741"/>
    </source>
</evidence>
<evidence type="ECO:0000313" key="15">
    <source>
        <dbReference type="Proteomes" id="UP000007797"/>
    </source>
</evidence>
<evidence type="ECO:0000256" key="9">
    <source>
        <dbReference type="SAM" id="MobiDB-lite"/>
    </source>
</evidence>
<dbReference type="InterPro" id="IPR044763">
    <property type="entry name" value="Ded1/Dbp1_DEADc"/>
</dbReference>
<dbReference type="GO" id="GO:0005524">
    <property type="term" value="F:ATP binding"/>
    <property type="evidence" value="ECO:0007669"/>
    <property type="project" value="UniProtKB-KW"/>
</dbReference>
<feature type="compositionally biased region" description="Low complexity" evidence="9">
    <location>
        <begin position="821"/>
        <end position="831"/>
    </location>
</feature>
<dbReference type="InterPro" id="IPR014014">
    <property type="entry name" value="RNA_helicase_DEAD_Q_motif"/>
</dbReference>
<dbReference type="FunFam" id="3.40.50.300:FF:000008">
    <property type="entry name" value="ATP-dependent RNA helicase RhlB"/>
    <property type="match status" value="1"/>
</dbReference>
<feature type="short sequence motif" description="Q motif" evidence="8">
    <location>
        <begin position="373"/>
        <end position="401"/>
    </location>
</feature>
<evidence type="ECO:0000259" key="13">
    <source>
        <dbReference type="PROSITE" id="PS51195"/>
    </source>
</evidence>
<evidence type="ECO:0000313" key="14">
    <source>
        <dbReference type="EMBL" id="EGG15075.1"/>
    </source>
</evidence>
<feature type="transmembrane region" description="Helical" evidence="10">
    <location>
        <begin position="12"/>
        <end position="33"/>
    </location>
</feature>
<dbReference type="EMBL" id="GL883026">
    <property type="protein sequence ID" value="EGG15075.1"/>
    <property type="molecule type" value="Genomic_DNA"/>
</dbReference>
<dbReference type="SMART" id="SM00490">
    <property type="entry name" value="HELICc"/>
    <property type="match status" value="1"/>
</dbReference>
<accession>F4Q8Q6</accession>
<dbReference type="GO" id="GO:0003724">
    <property type="term" value="F:RNA helicase activity"/>
    <property type="evidence" value="ECO:0007669"/>
    <property type="project" value="UniProtKB-EC"/>
</dbReference>
<dbReference type="SMART" id="SM00487">
    <property type="entry name" value="DEXDc"/>
    <property type="match status" value="1"/>
</dbReference>
<feature type="compositionally biased region" description="Gly residues" evidence="9">
    <location>
        <begin position="262"/>
        <end position="281"/>
    </location>
</feature>
<feature type="compositionally biased region" description="Polar residues" evidence="9">
    <location>
        <begin position="779"/>
        <end position="794"/>
    </location>
</feature>
<dbReference type="GeneID" id="14867125"/>
<dbReference type="Gene3D" id="3.40.50.300">
    <property type="entry name" value="P-loop containing nucleotide triphosphate hydrolases"/>
    <property type="match status" value="2"/>
</dbReference>
<dbReference type="InterPro" id="IPR011545">
    <property type="entry name" value="DEAD/DEAH_box_helicase_dom"/>
</dbReference>
<dbReference type="InterPro" id="IPR014001">
    <property type="entry name" value="Helicase_ATP-bd"/>
</dbReference>
<dbReference type="PROSITE" id="PS51195">
    <property type="entry name" value="Q_MOTIF"/>
    <property type="match status" value="1"/>
</dbReference>
<feature type="compositionally biased region" description="Basic and acidic residues" evidence="9">
    <location>
        <begin position="215"/>
        <end position="234"/>
    </location>
</feature>
<dbReference type="GO" id="GO:0016787">
    <property type="term" value="F:hydrolase activity"/>
    <property type="evidence" value="ECO:0007669"/>
    <property type="project" value="UniProtKB-KW"/>
</dbReference>
<evidence type="ECO:0000256" key="6">
    <source>
        <dbReference type="ARBA" id="ARBA00022884"/>
    </source>
</evidence>
<dbReference type="EC" id="3.6.4.13" evidence="1"/>
<gene>
    <name evidence="14" type="primary">ddx3</name>
    <name evidence="14" type="ORF">DFA_09898</name>
</gene>
<dbReference type="InterPro" id="IPR001650">
    <property type="entry name" value="Helicase_C-like"/>
</dbReference>
<keyword evidence="6" id="KW-0694">RNA-binding</keyword>
<dbReference type="CDD" id="cd18787">
    <property type="entry name" value="SF2_C_DEAD"/>
    <property type="match status" value="1"/>
</dbReference>
<dbReference type="PROSITE" id="PS51192">
    <property type="entry name" value="HELICASE_ATP_BIND_1"/>
    <property type="match status" value="1"/>
</dbReference>
<dbReference type="PANTHER" id="PTHR47958">
    <property type="entry name" value="ATP-DEPENDENT RNA HELICASE DBP3"/>
    <property type="match status" value="1"/>
</dbReference>
<dbReference type="GO" id="GO:0003723">
    <property type="term" value="F:RNA binding"/>
    <property type="evidence" value="ECO:0007669"/>
    <property type="project" value="UniProtKB-KW"/>
</dbReference>
<dbReference type="RefSeq" id="XP_004351795.1">
    <property type="nucleotide sequence ID" value="XM_004351743.1"/>
</dbReference>
<keyword evidence="10" id="KW-0812">Transmembrane</keyword>
<keyword evidence="4 14" id="KW-0347">Helicase</keyword>
<feature type="domain" description="Helicase C-terminal" evidence="12">
    <location>
        <begin position="619"/>
        <end position="765"/>
    </location>
</feature>
<keyword evidence="5" id="KW-0067">ATP-binding</keyword>
<dbReference type="OMA" id="HAQSANG"/>
<name>F4Q8Q6_CACFS</name>
<dbReference type="Proteomes" id="UP000007797">
    <property type="component" value="Unassembled WGS sequence"/>
</dbReference>
<sequence>MAMDDKKFGWVLVGGFSFVIGTFFFLLFFFLYINPVLKVRNDYYEKECTITGTTILKFGSGFQWKYYPLILTQYKDDNGATVDAQCSENFFQIHASVYGSGKAESYIEDFTVGETVKCWVDNDLASHCFMNTKVPGGLTISNEGKNNQQQSSAPAGNSSSGPKLGGDKYVPPHLRREQQQRELDERERQTDNGGKGGRDGNNNSAPRGVEGGRTMTREDRPQEKDPRDFRDEAPRSTGGYSREDNNGYRGGRGGSNYSPSYRGGGGGGGGWDRGSGGGYGGSPSYTRPSAFGNNNRGSGGGYGKGRIDRYYEKWNQFKDSRVHKDMKRDEITLDEKTAEEIFKSKGNHGIDFDSVDDDDISIETSEHICAALNSFMDVDLGDVLFRNIQYAKYTRPTPVQKSALPIIMKERDLMACAQTGSGKTAAFLFPIISSILLDGAPEPPAAYRPGVPRPVHPRALVLAPTRELAQQIYEESVKFSYGSPVASVVVYGGAEISQQIAELDRGCDILVATTGRLVDLLSRGRVSLSQVKFLVLDEADRMLDMGFEPQIRQIIQDHDLPCNKDRQTLMFSATFPKPIQNLASDFLDNYIFLKVGVIGTTQNITQRIEYVPDDEKNSTLLDFLETLTKSQALTLIFVETKRLCDSLTVFLNSRGYPTTCIHGDLSQYERESALNSFRSGNTPFLVATDVASRGLHIPNVMHVINYDLPNDVHVYVHRIGRTGRAGKKGNAISFFNEKNKPIAQELFQLMKKSNQEVPDWFDRSVNSFRPSKGGPPQKRYNNNDNFGRHYNNNRGGDREDRYSGGGGGRSGGGGGGRGGNSDDYSGYQQQYMGGGGGGSYGGSYN</sequence>
<keyword evidence="10" id="KW-1133">Transmembrane helix</keyword>
<dbReference type="OrthoDB" id="196131at2759"/>
<dbReference type="PROSITE" id="PS00039">
    <property type="entry name" value="DEAD_ATP_HELICASE"/>
    <property type="match status" value="1"/>
</dbReference>
<feature type="compositionally biased region" description="Gly residues" evidence="9">
    <location>
        <begin position="832"/>
        <end position="845"/>
    </location>
</feature>
<dbReference type="InterPro" id="IPR027417">
    <property type="entry name" value="P-loop_NTPase"/>
</dbReference>
<keyword evidence="2" id="KW-0547">Nucleotide-binding</keyword>
<feature type="region of interest" description="Disordered" evidence="9">
    <location>
        <begin position="139"/>
        <end position="302"/>
    </location>
</feature>
<feature type="region of interest" description="Disordered" evidence="9">
    <location>
        <begin position="763"/>
        <end position="845"/>
    </location>
</feature>
<evidence type="ECO:0000259" key="11">
    <source>
        <dbReference type="PROSITE" id="PS51192"/>
    </source>
</evidence>
<feature type="domain" description="Helicase ATP-binding" evidence="11">
    <location>
        <begin position="404"/>
        <end position="593"/>
    </location>
</feature>
<feature type="compositionally biased region" description="Low complexity" evidence="9">
    <location>
        <begin position="146"/>
        <end position="162"/>
    </location>
</feature>
<dbReference type="STRING" id="1054147.F4Q8Q6"/>
<feature type="domain" description="DEAD-box RNA helicase Q" evidence="13">
    <location>
        <begin position="373"/>
        <end position="401"/>
    </location>
</feature>
<dbReference type="Pfam" id="PF00270">
    <property type="entry name" value="DEAD"/>
    <property type="match status" value="1"/>
</dbReference>
<evidence type="ECO:0000256" key="1">
    <source>
        <dbReference type="ARBA" id="ARBA00012552"/>
    </source>
</evidence>
<proteinExistence type="predicted"/>